<sequence length="175" mass="17675">MKRNHMLMGLLVAAGVFGSSVGLAQSSSGGGSAGAGGYGAGAGAPPESQRGGSQMGGPQTGGSDTRGSQMGGSQRGGAQMGGPSGRVAQPGERATPSATPGGPGASASPYAYAPGQWKKGDRLPTAYRDRQYVIDDWRSFQLERPPKGHQWVGIGNEFLLVSTRNGTIARVVTGQ</sequence>
<dbReference type="InterPro" id="IPR024572">
    <property type="entry name" value="RcnB"/>
</dbReference>
<dbReference type="Pfam" id="PF11776">
    <property type="entry name" value="RcnB"/>
    <property type="match status" value="1"/>
</dbReference>
<organism evidence="3 4">
    <name type="scientific">Cupriavidus gilardii</name>
    <dbReference type="NCBI Taxonomy" id="82541"/>
    <lineage>
        <taxon>Bacteria</taxon>
        <taxon>Pseudomonadati</taxon>
        <taxon>Pseudomonadota</taxon>
        <taxon>Betaproteobacteria</taxon>
        <taxon>Burkholderiales</taxon>
        <taxon>Burkholderiaceae</taxon>
        <taxon>Cupriavidus</taxon>
    </lineage>
</organism>
<protein>
    <submittedName>
        <fullName evidence="3">RcnB family protein</fullName>
    </submittedName>
</protein>
<dbReference type="EMBL" id="CP098736">
    <property type="protein sequence ID" value="USE79394.1"/>
    <property type="molecule type" value="Genomic_DNA"/>
</dbReference>
<feature type="signal peptide" evidence="2">
    <location>
        <begin position="1"/>
        <end position="24"/>
    </location>
</feature>
<accession>A0ABY4VTU1</accession>
<feature type="chain" id="PRO_5045385960" evidence="2">
    <location>
        <begin position="25"/>
        <end position="175"/>
    </location>
</feature>
<feature type="compositionally biased region" description="Gly residues" evidence="1">
    <location>
        <begin position="28"/>
        <end position="42"/>
    </location>
</feature>
<feature type="compositionally biased region" description="Low complexity" evidence="1">
    <location>
        <begin position="94"/>
        <end position="115"/>
    </location>
</feature>
<reference evidence="3" key="1">
    <citation type="submission" date="2022-06" db="EMBL/GenBank/DDBJ databases">
        <title>Complete genome sequence and characterization of Cupriavidus gilardii QJ1 isolated from contaminating cells.</title>
        <authorList>
            <person name="Qi J."/>
        </authorList>
    </citation>
    <scope>NUCLEOTIDE SEQUENCE</scope>
    <source>
        <strain evidence="3">QJ1</strain>
    </source>
</reference>
<feature type="region of interest" description="Disordered" evidence="1">
    <location>
        <begin position="24"/>
        <end position="122"/>
    </location>
</feature>
<gene>
    <name evidence="3" type="ORF">NDR89_22615</name>
</gene>
<name>A0ABY4VTU1_9BURK</name>
<dbReference type="GeneID" id="70689399"/>
<feature type="compositionally biased region" description="Gly residues" evidence="1">
    <location>
        <begin position="69"/>
        <end position="84"/>
    </location>
</feature>
<dbReference type="Proteomes" id="UP001056648">
    <property type="component" value="Chromosome 2"/>
</dbReference>
<dbReference type="RefSeq" id="WP_244959422.1">
    <property type="nucleotide sequence ID" value="NZ_BAAAEB010000007.1"/>
</dbReference>
<evidence type="ECO:0000256" key="2">
    <source>
        <dbReference type="SAM" id="SignalP"/>
    </source>
</evidence>
<proteinExistence type="predicted"/>
<keyword evidence="4" id="KW-1185">Reference proteome</keyword>
<evidence type="ECO:0000313" key="3">
    <source>
        <dbReference type="EMBL" id="USE79394.1"/>
    </source>
</evidence>
<dbReference type="Gene3D" id="3.10.450.160">
    <property type="entry name" value="inner membrane protein cigr"/>
    <property type="match status" value="1"/>
</dbReference>
<keyword evidence="2" id="KW-0732">Signal</keyword>
<evidence type="ECO:0000313" key="4">
    <source>
        <dbReference type="Proteomes" id="UP001056648"/>
    </source>
</evidence>
<evidence type="ECO:0000256" key="1">
    <source>
        <dbReference type="SAM" id="MobiDB-lite"/>
    </source>
</evidence>